<evidence type="ECO:0000256" key="2">
    <source>
        <dbReference type="ARBA" id="ARBA00022946"/>
    </source>
</evidence>
<dbReference type="InterPro" id="IPR011765">
    <property type="entry name" value="Pept_M16_N"/>
</dbReference>
<accession>A0A8C5EPB8</accession>
<dbReference type="InterPro" id="IPR007863">
    <property type="entry name" value="Peptidase_M16_C"/>
</dbReference>
<dbReference type="PANTHER" id="PTHR11851:SF226">
    <property type="entry name" value="CYTOCHROME B-C1 COMPLEX SUBUNIT 2, MITOCHONDRIAL"/>
    <property type="match status" value="1"/>
</dbReference>
<reference evidence="6" key="1">
    <citation type="submission" date="2020-06" db="EMBL/GenBank/DDBJ databases">
        <authorList>
            <consortium name="Wellcome Sanger Institute Data Sharing"/>
        </authorList>
    </citation>
    <scope>NUCLEOTIDE SEQUENCE [LARGE SCALE GENOMIC DNA]</scope>
</reference>
<dbReference type="GO" id="GO:0005739">
    <property type="term" value="C:mitochondrion"/>
    <property type="evidence" value="ECO:0007669"/>
    <property type="project" value="UniProtKB-SubCell"/>
</dbReference>
<evidence type="ECO:0000313" key="6">
    <source>
        <dbReference type="Ensembl" id="ENSGWIP00000024005.1"/>
    </source>
</evidence>
<evidence type="ECO:0000259" key="4">
    <source>
        <dbReference type="Pfam" id="PF00675"/>
    </source>
</evidence>
<organism evidence="6 7">
    <name type="scientific">Gouania willdenowi</name>
    <name type="common">Blunt-snouted clingfish</name>
    <name type="synonym">Lepadogaster willdenowi</name>
    <dbReference type="NCBI Taxonomy" id="441366"/>
    <lineage>
        <taxon>Eukaryota</taxon>
        <taxon>Metazoa</taxon>
        <taxon>Chordata</taxon>
        <taxon>Craniata</taxon>
        <taxon>Vertebrata</taxon>
        <taxon>Euteleostomi</taxon>
        <taxon>Actinopterygii</taxon>
        <taxon>Neopterygii</taxon>
        <taxon>Teleostei</taxon>
        <taxon>Neoteleostei</taxon>
        <taxon>Acanthomorphata</taxon>
        <taxon>Ovalentaria</taxon>
        <taxon>Blenniimorphae</taxon>
        <taxon>Blenniiformes</taxon>
        <taxon>Gobiesocoidei</taxon>
        <taxon>Gobiesocidae</taxon>
        <taxon>Gobiesocinae</taxon>
        <taxon>Gouania</taxon>
    </lineage>
</organism>
<gene>
    <name evidence="6" type="primary">uqcrc2b</name>
</gene>
<dbReference type="PANTHER" id="PTHR11851">
    <property type="entry name" value="METALLOPROTEASE"/>
    <property type="match status" value="1"/>
</dbReference>
<dbReference type="Ensembl" id="ENSGWIT00000026281.1">
    <property type="protein sequence ID" value="ENSGWIP00000024005.1"/>
    <property type="gene ID" value="ENSGWIG00000011427.1"/>
</dbReference>
<protein>
    <submittedName>
        <fullName evidence="6">Cytochrome b-c1 complex subunit 2, mitochondrial-like</fullName>
    </submittedName>
</protein>
<evidence type="ECO:0000259" key="5">
    <source>
        <dbReference type="Pfam" id="PF05193"/>
    </source>
</evidence>
<evidence type="ECO:0000256" key="3">
    <source>
        <dbReference type="ARBA" id="ARBA00023128"/>
    </source>
</evidence>
<sequence>LAPVCSLCFQTRLNAAQAARKVEATGFQPQGVQVTKLPSGLVIASLENYSPASKIGVFVKAGCRYETPENQGVTHHLRLASNLTTKGASAFKICRGVEAVGGSLSVTSSRENMIYTVDCLRDDIDTVMEFLINVTTAPEFRPWEVSDLTPRVKLDKAQAAQSLQIGVVEGLHAAAYKNALANSLYCPDHMVDIIQSEHLHHFVQNNFTSARMALVGLGKCPAHFFTAVATSVICLMSSGEIRLPGSSSLVHSAVVSQSAAAGSSDSLAFSVLQHLLGAGPHVKRGSNTSSKLVQGVAKATADPFDVSAFNTSYSDSGLFGIYTISQAASVGDVIKAALAEVKAVADGGVTAADLTRAKAQLQGHYLMSLETSEGLLETMGTQALADGSYHSPEEISRRIDNVSLTDIANAAKTFVSGKKTMASSGNLVKTPFVDEI</sequence>
<dbReference type="Gene3D" id="3.30.830.10">
    <property type="entry name" value="Metalloenzyme, LuxS/M16 peptidase-like"/>
    <property type="match status" value="2"/>
</dbReference>
<dbReference type="AlphaFoldDB" id="A0A8C5EPB8"/>
<dbReference type="GO" id="GO:0046872">
    <property type="term" value="F:metal ion binding"/>
    <property type="evidence" value="ECO:0007669"/>
    <property type="project" value="InterPro"/>
</dbReference>
<comment type="subcellular location">
    <subcellularLocation>
        <location evidence="1">Mitochondrion</location>
    </subcellularLocation>
</comment>
<dbReference type="Proteomes" id="UP000694680">
    <property type="component" value="Chromosome 19"/>
</dbReference>
<feature type="domain" description="Peptidase M16 N-terminal" evidence="4">
    <location>
        <begin position="43"/>
        <end position="188"/>
    </location>
</feature>
<dbReference type="InterPro" id="IPR011249">
    <property type="entry name" value="Metalloenz_LuxS/M16"/>
</dbReference>
<proteinExistence type="predicted"/>
<reference evidence="6" key="3">
    <citation type="submission" date="2025-09" db="UniProtKB">
        <authorList>
            <consortium name="Ensembl"/>
        </authorList>
    </citation>
    <scope>IDENTIFICATION</scope>
</reference>
<dbReference type="GO" id="GO:0016020">
    <property type="term" value="C:membrane"/>
    <property type="evidence" value="ECO:0007669"/>
    <property type="project" value="UniProtKB-ARBA"/>
</dbReference>
<keyword evidence="7" id="KW-1185">Reference proteome</keyword>
<evidence type="ECO:0000256" key="1">
    <source>
        <dbReference type="ARBA" id="ARBA00004173"/>
    </source>
</evidence>
<keyword evidence="3" id="KW-0496">Mitochondrion</keyword>
<dbReference type="Pfam" id="PF05193">
    <property type="entry name" value="Peptidase_M16_C"/>
    <property type="match status" value="1"/>
</dbReference>
<reference evidence="6" key="2">
    <citation type="submission" date="2025-08" db="UniProtKB">
        <authorList>
            <consortium name="Ensembl"/>
        </authorList>
    </citation>
    <scope>IDENTIFICATION</scope>
</reference>
<dbReference type="FunFam" id="3.30.830.10:FF:000021">
    <property type="entry name" value="Cytochrome b-c1 complex subunit 2"/>
    <property type="match status" value="1"/>
</dbReference>
<keyword evidence="2" id="KW-0809">Transit peptide</keyword>
<dbReference type="FunFam" id="3.30.830.10:FF:000039">
    <property type="entry name" value="Ubiquinol-cytochrome c reductase core subunit 2"/>
    <property type="match status" value="1"/>
</dbReference>
<name>A0A8C5EPB8_GOUWI</name>
<evidence type="ECO:0000313" key="7">
    <source>
        <dbReference type="Proteomes" id="UP000694680"/>
    </source>
</evidence>
<dbReference type="Pfam" id="PF00675">
    <property type="entry name" value="Peptidase_M16"/>
    <property type="match status" value="1"/>
</dbReference>
<dbReference type="SUPFAM" id="SSF63411">
    <property type="entry name" value="LuxS/MPP-like metallohydrolase"/>
    <property type="match status" value="2"/>
</dbReference>
<dbReference type="InterPro" id="IPR050361">
    <property type="entry name" value="MPP/UQCRC_Complex"/>
</dbReference>
<feature type="domain" description="Peptidase M16 C-terminal" evidence="5">
    <location>
        <begin position="258"/>
        <end position="361"/>
    </location>
</feature>